<keyword evidence="4" id="KW-0805">Transcription regulation</keyword>
<dbReference type="GO" id="GO:0003700">
    <property type="term" value="F:DNA-binding transcription factor activity"/>
    <property type="evidence" value="ECO:0007669"/>
    <property type="project" value="InterPro"/>
</dbReference>
<evidence type="ECO:0000256" key="4">
    <source>
        <dbReference type="ARBA" id="ARBA00023015"/>
    </source>
</evidence>
<evidence type="ECO:0000313" key="9">
    <source>
        <dbReference type="EMBL" id="SOY32506.1"/>
    </source>
</evidence>
<dbReference type="InterPro" id="IPR043135">
    <property type="entry name" value="Fur_C"/>
</dbReference>
<dbReference type="AlphaFoldDB" id="A0A2K4ZQ00"/>
<evidence type="ECO:0000256" key="1">
    <source>
        <dbReference type="ARBA" id="ARBA00007957"/>
    </source>
</evidence>
<dbReference type="OrthoDB" id="8659436at2"/>
<dbReference type="Pfam" id="PF01475">
    <property type="entry name" value="FUR"/>
    <property type="match status" value="1"/>
</dbReference>
<keyword evidence="6" id="KW-0804">Transcription</keyword>
<dbReference type="CDD" id="cd07153">
    <property type="entry name" value="Fur_like"/>
    <property type="match status" value="1"/>
</dbReference>
<feature type="binding site" evidence="7">
    <location>
        <position position="113"/>
    </location>
    <ligand>
        <name>Zn(2+)</name>
        <dbReference type="ChEBI" id="CHEBI:29105"/>
    </ligand>
</feature>
<keyword evidence="7" id="KW-0479">Metal-binding</keyword>
<keyword evidence="10" id="KW-1185">Reference proteome</keyword>
<dbReference type="InterPro" id="IPR036388">
    <property type="entry name" value="WH-like_DNA-bd_sf"/>
</dbReference>
<gene>
    <name evidence="9" type="primary">perR</name>
    <name evidence="9" type="ORF">AMURIS_05271</name>
</gene>
<dbReference type="PANTHER" id="PTHR33202">
    <property type="entry name" value="ZINC UPTAKE REGULATION PROTEIN"/>
    <property type="match status" value="1"/>
</dbReference>
<accession>A0A2K4ZQ00</accession>
<keyword evidence="3 7" id="KW-0862">Zinc</keyword>
<dbReference type="Gene3D" id="1.10.10.10">
    <property type="entry name" value="Winged helix-like DNA-binding domain superfamily/Winged helix DNA-binding domain"/>
    <property type="match status" value="1"/>
</dbReference>
<dbReference type="EMBL" id="OFSM01000053">
    <property type="protein sequence ID" value="SOY32506.1"/>
    <property type="molecule type" value="Genomic_DNA"/>
</dbReference>
<keyword evidence="8" id="KW-0408">Iron</keyword>
<evidence type="ECO:0000256" key="7">
    <source>
        <dbReference type="PIRSR" id="PIRSR602481-1"/>
    </source>
</evidence>
<evidence type="ECO:0000256" key="3">
    <source>
        <dbReference type="ARBA" id="ARBA00022833"/>
    </source>
</evidence>
<dbReference type="Gene3D" id="3.30.1490.190">
    <property type="match status" value="1"/>
</dbReference>
<evidence type="ECO:0000256" key="8">
    <source>
        <dbReference type="PIRSR" id="PIRSR602481-2"/>
    </source>
</evidence>
<sequence>MTKYEKEIYDIINSSAEHLTAEQIYGQVRQKYPGVVLATIYNNINRLWDAGLIRRVSIDGMPDHYDRVKRHDHLVCKCCGKIADITFDDLTSSLHQSLGEEFLYYDLKVFYLCPACRQKSSEQQNLK</sequence>
<dbReference type="RefSeq" id="WP_103242446.1">
    <property type="nucleotide sequence ID" value="NZ_CANRXC010000040.1"/>
</dbReference>
<feature type="binding site" evidence="7">
    <location>
        <position position="79"/>
    </location>
    <ligand>
        <name>Zn(2+)</name>
        <dbReference type="ChEBI" id="CHEBI:29105"/>
    </ligand>
</feature>
<dbReference type="GO" id="GO:0008270">
    <property type="term" value="F:zinc ion binding"/>
    <property type="evidence" value="ECO:0007669"/>
    <property type="project" value="TreeGrafter"/>
</dbReference>
<feature type="binding site" evidence="8">
    <location>
        <position position="72"/>
    </location>
    <ligand>
        <name>Fe cation</name>
        <dbReference type="ChEBI" id="CHEBI:24875"/>
    </ligand>
</feature>
<dbReference type="GO" id="GO:0045892">
    <property type="term" value="P:negative regulation of DNA-templated transcription"/>
    <property type="evidence" value="ECO:0007669"/>
    <property type="project" value="TreeGrafter"/>
</dbReference>
<evidence type="ECO:0000256" key="6">
    <source>
        <dbReference type="ARBA" id="ARBA00023163"/>
    </source>
</evidence>
<evidence type="ECO:0000313" key="10">
    <source>
        <dbReference type="Proteomes" id="UP000236311"/>
    </source>
</evidence>
<organism evidence="9 10">
    <name type="scientific">Acetatifactor muris</name>
    <dbReference type="NCBI Taxonomy" id="879566"/>
    <lineage>
        <taxon>Bacteria</taxon>
        <taxon>Bacillati</taxon>
        <taxon>Bacillota</taxon>
        <taxon>Clostridia</taxon>
        <taxon>Lachnospirales</taxon>
        <taxon>Lachnospiraceae</taxon>
        <taxon>Acetatifactor</taxon>
    </lineage>
</organism>
<evidence type="ECO:0000256" key="5">
    <source>
        <dbReference type="ARBA" id="ARBA00023125"/>
    </source>
</evidence>
<dbReference type="InterPro" id="IPR002481">
    <property type="entry name" value="FUR"/>
</dbReference>
<protein>
    <submittedName>
        <fullName evidence="9">Peroxide operon regulator</fullName>
    </submittedName>
</protein>
<dbReference type="InterPro" id="IPR036390">
    <property type="entry name" value="WH_DNA-bd_sf"/>
</dbReference>
<comment type="similarity">
    <text evidence="1">Belongs to the Fur family.</text>
</comment>
<proteinExistence type="inferred from homology"/>
<dbReference type="SUPFAM" id="SSF46785">
    <property type="entry name" value="Winged helix' DNA-binding domain"/>
    <property type="match status" value="1"/>
</dbReference>
<name>A0A2K4ZQ00_9FIRM</name>
<dbReference type="Proteomes" id="UP000236311">
    <property type="component" value="Unassembled WGS sequence"/>
</dbReference>
<dbReference type="PANTHER" id="PTHR33202:SF7">
    <property type="entry name" value="FERRIC UPTAKE REGULATION PROTEIN"/>
    <property type="match status" value="1"/>
</dbReference>
<dbReference type="GO" id="GO:0000976">
    <property type="term" value="F:transcription cis-regulatory region binding"/>
    <property type="evidence" value="ECO:0007669"/>
    <property type="project" value="TreeGrafter"/>
</dbReference>
<keyword evidence="2" id="KW-0678">Repressor</keyword>
<reference evidence="9 10" key="1">
    <citation type="submission" date="2018-01" db="EMBL/GenBank/DDBJ databases">
        <authorList>
            <person name="Gaut B.S."/>
            <person name="Morton B.R."/>
            <person name="Clegg M.T."/>
            <person name="Duvall M.R."/>
        </authorList>
    </citation>
    <scope>NUCLEOTIDE SEQUENCE [LARGE SCALE GENOMIC DNA]</scope>
    <source>
        <strain evidence="9">GP69</strain>
    </source>
</reference>
<keyword evidence="5" id="KW-0238">DNA-binding</keyword>
<evidence type="ECO:0000256" key="2">
    <source>
        <dbReference type="ARBA" id="ARBA00022491"/>
    </source>
</evidence>
<comment type="cofactor">
    <cofactor evidence="8">
        <name>Mn(2+)</name>
        <dbReference type="ChEBI" id="CHEBI:29035"/>
    </cofactor>
    <cofactor evidence="8">
        <name>Fe(2+)</name>
        <dbReference type="ChEBI" id="CHEBI:29033"/>
    </cofactor>
    <text evidence="8">Binds 1 Mn(2+) or Fe(2+) ion per subunit.</text>
</comment>
<comment type="cofactor">
    <cofactor evidence="7">
        <name>Zn(2+)</name>
        <dbReference type="ChEBI" id="CHEBI:29105"/>
    </cofactor>
    <text evidence="7">Binds 1 zinc ion per subunit.</text>
</comment>
<feature type="binding site" evidence="7">
    <location>
        <position position="76"/>
    </location>
    <ligand>
        <name>Zn(2+)</name>
        <dbReference type="ChEBI" id="CHEBI:29105"/>
    </ligand>
</feature>
<dbReference type="GO" id="GO:1900376">
    <property type="term" value="P:regulation of secondary metabolite biosynthetic process"/>
    <property type="evidence" value="ECO:0007669"/>
    <property type="project" value="TreeGrafter"/>
</dbReference>
<feature type="binding site" evidence="7">
    <location>
        <position position="116"/>
    </location>
    <ligand>
        <name>Zn(2+)</name>
        <dbReference type="ChEBI" id="CHEBI:29105"/>
    </ligand>
</feature>